<sequence length="147" mass="15862">MQLPAPRPKPQRENTIALINIVFLMLIFFLIAGTLAPPMDGDVELIRAADARAVEPPRALFVTEAGVLKYEGNVVTPEGFVERKKAESFQGDQLISESSESGRGLKGPVIKIAADGKLPATKLVEIIDRLKTAGAGKIAVITERKSR</sequence>
<keyword evidence="6 8" id="KW-0472">Membrane</keyword>
<proteinExistence type="inferred from homology"/>
<evidence type="ECO:0000313" key="9">
    <source>
        <dbReference type="EMBL" id="MDA5397484.1"/>
    </source>
</evidence>
<evidence type="ECO:0000256" key="5">
    <source>
        <dbReference type="ARBA" id="ARBA00022989"/>
    </source>
</evidence>
<gene>
    <name evidence="9" type="ORF">OQ273_02760</name>
</gene>
<name>A0A9X3UI88_9HYPH</name>
<keyword evidence="3" id="KW-1003">Cell membrane</keyword>
<dbReference type="EMBL" id="JAPJZI010000001">
    <property type="protein sequence ID" value="MDA5397484.1"/>
    <property type="molecule type" value="Genomic_DNA"/>
</dbReference>
<accession>A0A9X3UI88</accession>
<dbReference type="AlphaFoldDB" id="A0A9X3UI88"/>
<keyword evidence="10" id="KW-1185">Reference proteome</keyword>
<evidence type="ECO:0000256" key="2">
    <source>
        <dbReference type="ARBA" id="ARBA00005811"/>
    </source>
</evidence>
<evidence type="ECO:0000256" key="3">
    <source>
        <dbReference type="ARBA" id="ARBA00022475"/>
    </source>
</evidence>
<keyword evidence="7" id="KW-0653">Protein transport</keyword>
<dbReference type="RefSeq" id="WP_267988945.1">
    <property type="nucleotide sequence ID" value="NZ_JAPJZI010000001.1"/>
</dbReference>
<evidence type="ECO:0000256" key="8">
    <source>
        <dbReference type="SAM" id="Phobius"/>
    </source>
</evidence>
<comment type="subcellular location">
    <subcellularLocation>
        <location evidence="1">Cell membrane</location>
        <topology evidence="1">Single-pass membrane protein</topology>
    </subcellularLocation>
    <subcellularLocation>
        <location evidence="7">Cell membrane</location>
        <topology evidence="7">Single-pass type II membrane protein</topology>
    </subcellularLocation>
</comment>
<comment type="similarity">
    <text evidence="2 7">Belongs to the ExbD/TolR family.</text>
</comment>
<dbReference type="GO" id="GO:0015031">
    <property type="term" value="P:protein transport"/>
    <property type="evidence" value="ECO:0007669"/>
    <property type="project" value="UniProtKB-KW"/>
</dbReference>
<dbReference type="Pfam" id="PF02472">
    <property type="entry name" value="ExbD"/>
    <property type="match status" value="1"/>
</dbReference>
<evidence type="ECO:0000256" key="4">
    <source>
        <dbReference type="ARBA" id="ARBA00022692"/>
    </source>
</evidence>
<evidence type="ECO:0000313" key="10">
    <source>
        <dbReference type="Proteomes" id="UP001151234"/>
    </source>
</evidence>
<dbReference type="GO" id="GO:0022857">
    <property type="term" value="F:transmembrane transporter activity"/>
    <property type="evidence" value="ECO:0007669"/>
    <property type="project" value="InterPro"/>
</dbReference>
<keyword evidence="5 8" id="KW-1133">Transmembrane helix</keyword>
<feature type="transmembrane region" description="Helical" evidence="8">
    <location>
        <begin position="16"/>
        <end position="37"/>
    </location>
</feature>
<protein>
    <submittedName>
        <fullName evidence="9">Biopolymer transporter ExbD</fullName>
    </submittedName>
</protein>
<organism evidence="9 10">
    <name type="scientific">Hoeflea prorocentri</name>
    <dbReference type="NCBI Taxonomy" id="1922333"/>
    <lineage>
        <taxon>Bacteria</taxon>
        <taxon>Pseudomonadati</taxon>
        <taxon>Pseudomonadota</taxon>
        <taxon>Alphaproteobacteria</taxon>
        <taxon>Hyphomicrobiales</taxon>
        <taxon>Rhizobiaceae</taxon>
        <taxon>Hoeflea</taxon>
    </lineage>
</organism>
<evidence type="ECO:0000256" key="6">
    <source>
        <dbReference type="ARBA" id="ARBA00023136"/>
    </source>
</evidence>
<comment type="caution">
    <text evidence="9">The sequence shown here is derived from an EMBL/GenBank/DDBJ whole genome shotgun (WGS) entry which is preliminary data.</text>
</comment>
<evidence type="ECO:0000256" key="7">
    <source>
        <dbReference type="RuleBase" id="RU003879"/>
    </source>
</evidence>
<keyword evidence="7" id="KW-0813">Transport</keyword>
<dbReference type="InterPro" id="IPR003400">
    <property type="entry name" value="ExbD"/>
</dbReference>
<reference evidence="9" key="1">
    <citation type="submission" date="2022-11" db="EMBL/GenBank/DDBJ databases">
        <title>Draft genome sequence of Hoeflea poritis E7-10 and Hoeflea prorocentri PM5-8, separated from scleractinian coral Porites lutea and marine dinoflagellate.</title>
        <authorList>
            <person name="Zhang G."/>
            <person name="Wei Q."/>
            <person name="Cai L."/>
        </authorList>
    </citation>
    <scope>NUCLEOTIDE SEQUENCE</scope>
    <source>
        <strain evidence="9">PM5-8</strain>
    </source>
</reference>
<dbReference type="Proteomes" id="UP001151234">
    <property type="component" value="Unassembled WGS sequence"/>
</dbReference>
<keyword evidence="4 7" id="KW-0812">Transmembrane</keyword>
<dbReference type="GO" id="GO:0005886">
    <property type="term" value="C:plasma membrane"/>
    <property type="evidence" value="ECO:0007669"/>
    <property type="project" value="UniProtKB-SubCell"/>
</dbReference>
<evidence type="ECO:0000256" key="1">
    <source>
        <dbReference type="ARBA" id="ARBA00004162"/>
    </source>
</evidence>